<evidence type="ECO:0000256" key="1">
    <source>
        <dbReference type="SAM" id="MobiDB-lite"/>
    </source>
</evidence>
<comment type="caution">
    <text evidence="2">The sequence shown here is derived from an EMBL/GenBank/DDBJ whole genome shotgun (WGS) entry which is preliminary data.</text>
</comment>
<feature type="region of interest" description="Disordered" evidence="1">
    <location>
        <begin position="23"/>
        <end position="76"/>
    </location>
</feature>
<feature type="compositionally biased region" description="Acidic residues" evidence="1">
    <location>
        <begin position="154"/>
        <end position="163"/>
    </location>
</feature>
<sequence>MSFQSDIVAKLYQAEVDIESPTRIPCQRPKKEVAAQEELSRRQSTYASASTSGDKYKKIKESENAQRRELDRKKKEVGQYLSKDTIVVPQSYDRVQYVDAWQLEQFEIDHSYTMYHWYMDQHRNDPSEQEALNAYLEHIRVEIQRVPEIAAVEENPEEEEDPEGYSKDE</sequence>
<feature type="compositionally biased region" description="Basic and acidic residues" evidence="1">
    <location>
        <begin position="29"/>
        <end position="41"/>
    </location>
</feature>
<feature type="region of interest" description="Disordered" evidence="1">
    <location>
        <begin position="148"/>
        <end position="169"/>
    </location>
</feature>
<dbReference type="Proteomes" id="UP000796880">
    <property type="component" value="Unassembled WGS sequence"/>
</dbReference>
<proteinExistence type="predicted"/>
<name>A0A8K0DQ89_9ROSA</name>
<dbReference type="AlphaFoldDB" id="A0A8K0DQ89"/>
<feature type="compositionally biased region" description="Basic and acidic residues" evidence="1">
    <location>
        <begin position="54"/>
        <end position="76"/>
    </location>
</feature>
<accession>A0A8K0DQ89</accession>
<evidence type="ECO:0000313" key="2">
    <source>
        <dbReference type="EMBL" id="KAF3434661.1"/>
    </source>
</evidence>
<keyword evidence="3" id="KW-1185">Reference proteome</keyword>
<gene>
    <name evidence="2" type="ORF">FNV43_RR21746</name>
</gene>
<feature type="compositionally biased region" description="Polar residues" evidence="1">
    <location>
        <begin position="42"/>
        <end position="53"/>
    </location>
</feature>
<evidence type="ECO:0000313" key="3">
    <source>
        <dbReference type="Proteomes" id="UP000796880"/>
    </source>
</evidence>
<dbReference type="EMBL" id="VOIH02000010">
    <property type="protein sequence ID" value="KAF3434661.1"/>
    <property type="molecule type" value="Genomic_DNA"/>
</dbReference>
<reference evidence="2" key="1">
    <citation type="submission" date="2020-03" db="EMBL/GenBank/DDBJ databases">
        <title>A high-quality chromosome-level genome assembly of a woody plant with both climbing and erect habits, Rhamnella rubrinervis.</title>
        <authorList>
            <person name="Lu Z."/>
            <person name="Yang Y."/>
            <person name="Zhu X."/>
            <person name="Sun Y."/>
        </authorList>
    </citation>
    <scope>NUCLEOTIDE SEQUENCE</scope>
    <source>
        <strain evidence="2">BYM</strain>
        <tissue evidence="2">Leaf</tissue>
    </source>
</reference>
<organism evidence="2 3">
    <name type="scientific">Rhamnella rubrinervis</name>
    <dbReference type="NCBI Taxonomy" id="2594499"/>
    <lineage>
        <taxon>Eukaryota</taxon>
        <taxon>Viridiplantae</taxon>
        <taxon>Streptophyta</taxon>
        <taxon>Embryophyta</taxon>
        <taxon>Tracheophyta</taxon>
        <taxon>Spermatophyta</taxon>
        <taxon>Magnoliopsida</taxon>
        <taxon>eudicotyledons</taxon>
        <taxon>Gunneridae</taxon>
        <taxon>Pentapetalae</taxon>
        <taxon>rosids</taxon>
        <taxon>fabids</taxon>
        <taxon>Rosales</taxon>
        <taxon>Rhamnaceae</taxon>
        <taxon>rhamnoid group</taxon>
        <taxon>Rhamneae</taxon>
        <taxon>Rhamnella</taxon>
    </lineage>
</organism>
<protein>
    <submittedName>
        <fullName evidence="2">Uncharacterized protein</fullName>
    </submittedName>
</protein>